<dbReference type="EMBL" id="LAZR01054212">
    <property type="protein sequence ID" value="KKK79034.1"/>
    <property type="molecule type" value="Genomic_DNA"/>
</dbReference>
<protein>
    <submittedName>
        <fullName evidence="1">Uncharacterized protein</fullName>
    </submittedName>
</protein>
<name>A0A0F9AKN0_9ZZZZ</name>
<organism evidence="1">
    <name type="scientific">marine sediment metagenome</name>
    <dbReference type="NCBI Taxonomy" id="412755"/>
    <lineage>
        <taxon>unclassified sequences</taxon>
        <taxon>metagenomes</taxon>
        <taxon>ecological metagenomes</taxon>
    </lineage>
</organism>
<gene>
    <name evidence="1" type="ORF">LCGC14_2837560</name>
</gene>
<evidence type="ECO:0000313" key="1">
    <source>
        <dbReference type="EMBL" id="KKK79034.1"/>
    </source>
</evidence>
<dbReference type="AlphaFoldDB" id="A0A0F9AKN0"/>
<reference evidence="1" key="1">
    <citation type="journal article" date="2015" name="Nature">
        <title>Complex archaea that bridge the gap between prokaryotes and eukaryotes.</title>
        <authorList>
            <person name="Spang A."/>
            <person name="Saw J.H."/>
            <person name="Jorgensen S.L."/>
            <person name="Zaremba-Niedzwiedzka K."/>
            <person name="Martijn J."/>
            <person name="Lind A.E."/>
            <person name="van Eijk R."/>
            <person name="Schleper C."/>
            <person name="Guy L."/>
            <person name="Ettema T.J."/>
        </authorList>
    </citation>
    <scope>NUCLEOTIDE SEQUENCE</scope>
</reference>
<sequence length="93" mass="10283">MKKLALILVLTGLVLAQPTLDPEPIVDKVVKKLDDNTLEIKTTTTTVNIVLHDKAELQTRLAHIPERIATHEAQIAALNAEALEIQQMLDVLK</sequence>
<accession>A0A0F9AKN0</accession>
<comment type="caution">
    <text evidence="1">The sequence shown here is derived from an EMBL/GenBank/DDBJ whole genome shotgun (WGS) entry which is preliminary data.</text>
</comment>
<proteinExistence type="predicted"/>